<accession>A0A366LCD4</accession>
<name>A0A366LCD4_9SPHI</name>
<keyword evidence="2" id="KW-1185">Reference proteome</keyword>
<organism evidence="1 2">
    <name type="scientific">Pedobacter miscanthi</name>
    <dbReference type="NCBI Taxonomy" id="2259170"/>
    <lineage>
        <taxon>Bacteria</taxon>
        <taxon>Pseudomonadati</taxon>
        <taxon>Bacteroidota</taxon>
        <taxon>Sphingobacteriia</taxon>
        <taxon>Sphingobacteriales</taxon>
        <taxon>Sphingobacteriaceae</taxon>
        <taxon>Pedobacter</taxon>
    </lineage>
</organism>
<protein>
    <submittedName>
        <fullName evidence="1">Uncharacterized protein</fullName>
    </submittedName>
</protein>
<dbReference type="Proteomes" id="UP000252081">
    <property type="component" value="Unassembled WGS sequence"/>
</dbReference>
<dbReference type="OrthoDB" id="593981at2"/>
<reference evidence="1 2" key="1">
    <citation type="submission" date="2018-07" db="EMBL/GenBank/DDBJ databases">
        <title>A draft genome of a endophytic bacteria, a new species of Pedobacter.</title>
        <authorList>
            <person name="Zhang Z.D."/>
            <person name="Chen Z.J."/>
        </authorList>
    </citation>
    <scope>NUCLEOTIDE SEQUENCE [LARGE SCALE GENOMIC DNA]</scope>
    <source>
        <strain evidence="1 2">RS10</strain>
    </source>
</reference>
<proteinExistence type="predicted"/>
<dbReference type="EMBL" id="QNQU01000002">
    <property type="protein sequence ID" value="RBQ11541.1"/>
    <property type="molecule type" value="Genomic_DNA"/>
</dbReference>
<dbReference type="Pfam" id="PF09952">
    <property type="entry name" value="AbiEi_2"/>
    <property type="match status" value="1"/>
</dbReference>
<dbReference type="InterPro" id="IPR019238">
    <property type="entry name" value="AbiEi_2"/>
</dbReference>
<dbReference type="AlphaFoldDB" id="A0A366LCD4"/>
<dbReference type="RefSeq" id="WP_113947455.1">
    <property type="nucleotide sequence ID" value="NZ_QNQU01000002.1"/>
</dbReference>
<evidence type="ECO:0000313" key="1">
    <source>
        <dbReference type="EMBL" id="RBQ11541.1"/>
    </source>
</evidence>
<evidence type="ECO:0000313" key="2">
    <source>
        <dbReference type="Proteomes" id="UP000252081"/>
    </source>
</evidence>
<sequence length="335" mass="38309">MNNNENIIGALKKLETNTGFKWAYNHTAGDLDGTTDLFMDGHEANFIVEFKKELRDYQLPKLIHYNQLHGGLMVVADRIFPTIKEKLRNEGINYLDSAGNVYIRTKNNTIWLEGFKYEETEKPVTNRAFTKTGLKMVFYLMVHKEGINMPQRTLAGATDVALGNVKNVINGLEEAGYVLQVGPKRRLLQNKRLLLDRWIAGYGETLKPILHMGNFKLKPGHPLETLDNDLIEPGKTVWGGEPAGEWLTDYLKPRILTVYTAEKRNQAMVKLKLIPAVDGDIRLYDKFWKDEPAEERPYAPALLVYADLMLTGDPRCVETAMMIYDKHLKDEFGEY</sequence>
<comment type="caution">
    <text evidence="1">The sequence shown here is derived from an EMBL/GenBank/DDBJ whole genome shotgun (WGS) entry which is preliminary data.</text>
</comment>
<gene>
    <name evidence="1" type="ORF">DRW42_03510</name>
</gene>